<accession>F1T4U6</accession>
<dbReference type="NCBIfam" id="NF001589">
    <property type="entry name" value="PRK00392.8-6"/>
    <property type="match status" value="1"/>
</dbReference>
<dbReference type="GO" id="GO:0006351">
    <property type="term" value="P:DNA-templated transcription"/>
    <property type="evidence" value="ECO:0007669"/>
    <property type="project" value="InterPro"/>
</dbReference>
<keyword evidence="2" id="KW-0804">Transcription</keyword>
<dbReference type="eggNOG" id="COG1758">
    <property type="taxonomic scope" value="Bacteria"/>
</dbReference>
<dbReference type="AlphaFoldDB" id="F1T4U6"/>
<proteinExistence type="predicted"/>
<organism evidence="3 4">
    <name type="scientific">Fannyhessea vaginae DSM 15829</name>
    <dbReference type="NCBI Taxonomy" id="525256"/>
    <lineage>
        <taxon>Bacteria</taxon>
        <taxon>Bacillati</taxon>
        <taxon>Actinomycetota</taxon>
        <taxon>Coriobacteriia</taxon>
        <taxon>Coriobacteriales</taxon>
        <taxon>Atopobiaceae</taxon>
        <taxon>Fannyhessea</taxon>
    </lineage>
</organism>
<dbReference type="InterPro" id="IPR036161">
    <property type="entry name" value="RPB6/omega-like_sf"/>
</dbReference>
<dbReference type="GO" id="GO:0000428">
    <property type="term" value="C:DNA-directed RNA polymerase complex"/>
    <property type="evidence" value="ECO:0007669"/>
    <property type="project" value="UniProtKB-KW"/>
</dbReference>
<dbReference type="GO" id="GO:0003899">
    <property type="term" value="F:DNA-directed RNA polymerase activity"/>
    <property type="evidence" value="ECO:0007669"/>
    <property type="project" value="InterPro"/>
</dbReference>
<evidence type="ECO:0000313" key="4">
    <source>
        <dbReference type="Proteomes" id="UP000005947"/>
    </source>
</evidence>
<name>F1T4U6_9ACTN</name>
<dbReference type="Gene3D" id="3.90.940.10">
    <property type="match status" value="1"/>
</dbReference>
<comment type="caution">
    <text evidence="3">The sequence shown here is derived from an EMBL/GenBank/DDBJ whole genome shotgun (WGS) entry which is preliminary data.</text>
</comment>
<evidence type="ECO:0000313" key="3">
    <source>
        <dbReference type="EMBL" id="EGF23740.1"/>
    </source>
</evidence>
<keyword evidence="1" id="KW-0240">DNA-directed RNA polymerase</keyword>
<reference evidence="3 4" key="1">
    <citation type="submission" date="2011-02" db="EMBL/GenBank/DDBJ databases">
        <authorList>
            <person name="Muzny D."/>
            <person name="Qin X."/>
            <person name="Buhay C."/>
            <person name="Dugan-Rocha S."/>
            <person name="Ding Y."/>
            <person name="Chen G."/>
            <person name="Hawes A."/>
            <person name="Holder M."/>
            <person name="Jhangiani S."/>
            <person name="Johnson A."/>
            <person name="Khan Z."/>
            <person name="Li Z."/>
            <person name="Liu W."/>
            <person name="Liu X."/>
            <person name="Perez L."/>
            <person name="Shen H."/>
            <person name="Wang Q."/>
            <person name="Watt J."/>
            <person name="Xi L."/>
            <person name="Xin Y."/>
            <person name="Zhou J."/>
            <person name="Deng J."/>
            <person name="Jiang H."/>
            <person name="Liu Y."/>
            <person name="Qu J."/>
            <person name="Song X.-Z."/>
            <person name="Zhang L."/>
            <person name="Villasana D."/>
            <person name="Johnson A."/>
            <person name="Liu J."/>
            <person name="Liyanage D."/>
            <person name="Lorensuhewa L."/>
            <person name="Robinson T."/>
            <person name="Song A."/>
            <person name="Song B.-B."/>
            <person name="Dinh H."/>
            <person name="Thornton R."/>
            <person name="Coyle M."/>
            <person name="Francisco L."/>
            <person name="Jackson L."/>
            <person name="Javaid M."/>
            <person name="Korchina V."/>
            <person name="Kovar C."/>
            <person name="Mata R."/>
            <person name="Mathew T."/>
            <person name="Ngo R."/>
            <person name="Nguyen L."/>
            <person name="Nguyen N."/>
            <person name="Okwuonu G."/>
            <person name="Ongeri F."/>
            <person name="Pham C."/>
            <person name="Simmons D."/>
            <person name="Wilczek-Boney K."/>
            <person name="Hale W."/>
            <person name="Jakkamsetti A."/>
            <person name="Pham P."/>
            <person name="Ruth R."/>
            <person name="San Lucas F."/>
            <person name="Warren J."/>
            <person name="Zhang J."/>
            <person name="Zhao Z."/>
            <person name="Zhou C."/>
            <person name="Zhu D."/>
            <person name="Lee S."/>
            <person name="Bess C."/>
            <person name="Blankenburg K."/>
            <person name="Forbes L."/>
            <person name="Fu Q."/>
            <person name="Gubbala S."/>
            <person name="Hirani K."/>
            <person name="Jayaseelan J.C."/>
            <person name="Lara F."/>
            <person name="Munidasa M."/>
            <person name="Palculict T."/>
            <person name="Patil S."/>
            <person name="Pu L.-L."/>
            <person name="Saada N."/>
            <person name="Tang L."/>
            <person name="Weissenberger G."/>
            <person name="Zhu Y."/>
            <person name="Hemphill L."/>
            <person name="Shang Y."/>
            <person name="Youmans B."/>
            <person name="Ayvaz T."/>
            <person name="Ross M."/>
            <person name="Santibanez J."/>
            <person name="Aqrawi P."/>
            <person name="Gross S."/>
            <person name="Joshi V."/>
            <person name="Fowler G."/>
            <person name="Nazareth L."/>
            <person name="Reid J."/>
            <person name="Worley K."/>
            <person name="Petrosino J."/>
            <person name="Highlander S."/>
            <person name="Gibbs R."/>
        </authorList>
    </citation>
    <scope>NUCLEOTIDE SEQUENCE [LARGE SCALE GENOMIC DNA]</scope>
    <source>
        <strain evidence="3 4">DSM 15829</strain>
    </source>
</reference>
<dbReference type="Proteomes" id="UP000005947">
    <property type="component" value="Unassembled WGS sequence"/>
</dbReference>
<gene>
    <name evidence="3" type="ORF">HMPREF0091_10687</name>
</gene>
<evidence type="ECO:0000256" key="1">
    <source>
        <dbReference type="ARBA" id="ARBA00022478"/>
    </source>
</evidence>
<dbReference type="GO" id="GO:0003677">
    <property type="term" value="F:DNA binding"/>
    <property type="evidence" value="ECO:0007669"/>
    <property type="project" value="InterPro"/>
</dbReference>
<dbReference type="EMBL" id="ACGK02000001">
    <property type="protein sequence ID" value="EGF23740.1"/>
    <property type="molecule type" value="Genomic_DNA"/>
</dbReference>
<dbReference type="RefSeq" id="WP_006302869.1">
    <property type="nucleotide sequence ID" value="NZ_ACGK02000001.1"/>
</dbReference>
<keyword evidence="4" id="KW-1185">Reference proteome</keyword>
<sequence>MAMHKSDTPSVDITKPEINSLLEKTEENPFLLCAIAAKRACDIKSMIRGQHLRVAAINDIDTITTEVSGKDPVSAAMNEIDSGDLSYQKDLFDEELRGSNARVEHNL</sequence>
<dbReference type="OrthoDB" id="8481372at2"/>
<protein>
    <recommendedName>
        <fullName evidence="5">Transcriptase subunit omega</fullName>
    </recommendedName>
</protein>
<dbReference type="SUPFAM" id="SSF63562">
    <property type="entry name" value="RPB6/omega subunit-like"/>
    <property type="match status" value="1"/>
</dbReference>
<evidence type="ECO:0000256" key="2">
    <source>
        <dbReference type="ARBA" id="ARBA00023163"/>
    </source>
</evidence>
<evidence type="ECO:0008006" key="5">
    <source>
        <dbReference type="Google" id="ProtNLM"/>
    </source>
</evidence>
<dbReference type="GeneID" id="93210290"/>